<evidence type="ECO:0000256" key="4">
    <source>
        <dbReference type="ARBA" id="ARBA00022741"/>
    </source>
</evidence>
<keyword evidence="5" id="KW-0611">Plant defense</keyword>
<keyword evidence="6" id="KW-0067">ATP-binding</keyword>
<reference evidence="12 13" key="1">
    <citation type="submission" date="2020-05" db="EMBL/GenBank/DDBJ databases">
        <title>WGS assembly of Panicum virgatum.</title>
        <authorList>
            <person name="Lovell J.T."/>
            <person name="Jenkins J."/>
            <person name="Shu S."/>
            <person name="Juenger T.E."/>
            <person name="Schmutz J."/>
        </authorList>
    </citation>
    <scope>NUCLEOTIDE SEQUENCE [LARGE SCALE GENOMIC DNA]</scope>
    <source>
        <strain evidence="12">AP13</strain>
        <strain evidence="13">cv. AP13</strain>
    </source>
</reference>
<dbReference type="Gene3D" id="3.80.10.10">
    <property type="entry name" value="Ribonuclease Inhibitor"/>
    <property type="match status" value="4"/>
</dbReference>
<feature type="domain" description="R13L1/DRL21-like LRR repeat region" evidence="11">
    <location>
        <begin position="737"/>
        <end position="859"/>
    </location>
</feature>
<evidence type="ECO:0000259" key="10">
    <source>
        <dbReference type="Pfam" id="PF23559"/>
    </source>
</evidence>
<dbReference type="PANTHER" id="PTHR36766">
    <property type="entry name" value="PLANT BROAD-SPECTRUM MILDEW RESISTANCE PROTEIN RPW8"/>
    <property type="match status" value="1"/>
</dbReference>
<dbReference type="SUPFAM" id="SSF52540">
    <property type="entry name" value="P-loop containing nucleoside triphosphate hydrolases"/>
    <property type="match status" value="1"/>
</dbReference>
<comment type="similarity">
    <text evidence="1">Belongs to the disease resistance NB-LRR family.</text>
</comment>
<dbReference type="Pfam" id="PF00931">
    <property type="entry name" value="NB-ARC"/>
    <property type="match status" value="1"/>
</dbReference>
<feature type="domain" description="Disease resistance protein At4g27190-like leucine-rich repeats" evidence="9">
    <location>
        <begin position="952"/>
        <end position="1074"/>
    </location>
</feature>
<dbReference type="Pfam" id="PF23559">
    <property type="entry name" value="WHD_DRP"/>
    <property type="match status" value="1"/>
</dbReference>
<dbReference type="PANTHER" id="PTHR36766:SF64">
    <property type="entry name" value="OS12G0206100 PROTEIN"/>
    <property type="match status" value="1"/>
</dbReference>
<gene>
    <name evidence="12" type="ORF">PVAP13_4KG000500</name>
</gene>
<dbReference type="Proteomes" id="UP000823388">
    <property type="component" value="Chromosome 4K"/>
</dbReference>
<evidence type="ECO:0000256" key="5">
    <source>
        <dbReference type="ARBA" id="ARBA00022821"/>
    </source>
</evidence>
<dbReference type="Gene3D" id="1.20.5.4130">
    <property type="match status" value="1"/>
</dbReference>
<dbReference type="Gene3D" id="3.40.50.300">
    <property type="entry name" value="P-loop containing nucleotide triphosphate hydrolases"/>
    <property type="match status" value="1"/>
</dbReference>
<organism evidence="12 13">
    <name type="scientific">Panicum virgatum</name>
    <name type="common">Blackwell switchgrass</name>
    <dbReference type="NCBI Taxonomy" id="38727"/>
    <lineage>
        <taxon>Eukaryota</taxon>
        <taxon>Viridiplantae</taxon>
        <taxon>Streptophyta</taxon>
        <taxon>Embryophyta</taxon>
        <taxon>Tracheophyta</taxon>
        <taxon>Spermatophyta</taxon>
        <taxon>Magnoliopsida</taxon>
        <taxon>Liliopsida</taxon>
        <taxon>Poales</taxon>
        <taxon>Poaceae</taxon>
        <taxon>PACMAD clade</taxon>
        <taxon>Panicoideae</taxon>
        <taxon>Panicodae</taxon>
        <taxon>Paniceae</taxon>
        <taxon>Panicinae</taxon>
        <taxon>Panicum</taxon>
        <taxon>Panicum sect. Hiantes</taxon>
    </lineage>
</organism>
<dbReference type="Pfam" id="PF18052">
    <property type="entry name" value="Rx_N"/>
    <property type="match status" value="1"/>
</dbReference>
<evidence type="ECO:0000259" key="7">
    <source>
        <dbReference type="Pfam" id="PF00931"/>
    </source>
</evidence>
<evidence type="ECO:0000259" key="8">
    <source>
        <dbReference type="Pfam" id="PF18052"/>
    </source>
</evidence>
<keyword evidence="13" id="KW-1185">Reference proteome</keyword>
<dbReference type="SUPFAM" id="SSF52058">
    <property type="entry name" value="L domain-like"/>
    <property type="match status" value="2"/>
</dbReference>
<evidence type="ECO:0000256" key="2">
    <source>
        <dbReference type="ARBA" id="ARBA00022614"/>
    </source>
</evidence>
<comment type="caution">
    <text evidence="12">The sequence shown here is derived from an EMBL/GenBank/DDBJ whole genome shotgun (WGS) entry which is preliminary data.</text>
</comment>
<keyword evidence="4" id="KW-0547">Nucleotide-binding</keyword>
<dbReference type="GO" id="GO:0005524">
    <property type="term" value="F:ATP binding"/>
    <property type="evidence" value="ECO:0007669"/>
    <property type="project" value="UniProtKB-KW"/>
</dbReference>
<feature type="domain" description="NB-ARC" evidence="7">
    <location>
        <begin position="205"/>
        <end position="387"/>
    </location>
</feature>
<evidence type="ECO:0000256" key="6">
    <source>
        <dbReference type="ARBA" id="ARBA00022840"/>
    </source>
</evidence>
<dbReference type="Gene3D" id="1.10.10.10">
    <property type="entry name" value="Winged helix-like DNA-binding domain superfamily/Winged helix DNA-binding domain"/>
    <property type="match status" value="1"/>
</dbReference>
<dbReference type="PRINTS" id="PR00364">
    <property type="entry name" value="DISEASERSIST"/>
</dbReference>
<dbReference type="GO" id="GO:0051707">
    <property type="term" value="P:response to other organism"/>
    <property type="evidence" value="ECO:0007669"/>
    <property type="project" value="UniProtKB-ARBA"/>
</dbReference>
<keyword evidence="3" id="KW-0677">Repeat</keyword>
<dbReference type="GO" id="GO:0043531">
    <property type="term" value="F:ADP binding"/>
    <property type="evidence" value="ECO:0007669"/>
    <property type="project" value="InterPro"/>
</dbReference>
<dbReference type="Pfam" id="PF23247">
    <property type="entry name" value="LRR_RPS2"/>
    <property type="match status" value="1"/>
</dbReference>
<evidence type="ECO:0000256" key="3">
    <source>
        <dbReference type="ARBA" id="ARBA00022737"/>
    </source>
</evidence>
<dbReference type="InterPro" id="IPR027417">
    <property type="entry name" value="P-loop_NTPase"/>
</dbReference>
<evidence type="ECO:0000259" key="9">
    <source>
        <dbReference type="Pfam" id="PF23247"/>
    </source>
</evidence>
<feature type="domain" description="Disease resistance N-terminal" evidence="8">
    <location>
        <begin position="19"/>
        <end position="106"/>
    </location>
</feature>
<dbReference type="InterPro" id="IPR036388">
    <property type="entry name" value="WH-like_DNA-bd_sf"/>
</dbReference>
<dbReference type="InterPro" id="IPR032675">
    <property type="entry name" value="LRR_dom_sf"/>
</dbReference>
<keyword evidence="2" id="KW-0433">Leucine-rich repeat</keyword>
<evidence type="ECO:0000256" key="1">
    <source>
        <dbReference type="ARBA" id="ARBA00008894"/>
    </source>
</evidence>
<proteinExistence type="inferred from homology"/>
<dbReference type="InterPro" id="IPR057135">
    <property type="entry name" value="At4g27190-like_LRR"/>
</dbReference>
<accession>A0A8T0TB20</accession>
<name>A0A8T0TB20_PANVG</name>
<dbReference type="EMBL" id="CM029043">
    <property type="protein sequence ID" value="KAG2608965.1"/>
    <property type="molecule type" value="Genomic_DNA"/>
</dbReference>
<feature type="domain" description="Disease resistance protein winged helix" evidence="10">
    <location>
        <begin position="473"/>
        <end position="552"/>
    </location>
</feature>
<dbReference type="EMBL" id="CM029043">
    <property type="protein sequence ID" value="KAG2608962.1"/>
    <property type="molecule type" value="Genomic_DNA"/>
</dbReference>
<dbReference type="InterPro" id="IPR058922">
    <property type="entry name" value="WHD_DRP"/>
</dbReference>
<evidence type="ECO:0000259" key="11">
    <source>
        <dbReference type="Pfam" id="PF25019"/>
    </source>
</evidence>
<dbReference type="GO" id="GO:0006952">
    <property type="term" value="P:defense response"/>
    <property type="evidence" value="ECO:0007669"/>
    <property type="project" value="UniProtKB-KW"/>
</dbReference>
<evidence type="ECO:0000313" key="12">
    <source>
        <dbReference type="EMBL" id="KAG2608962.1"/>
    </source>
</evidence>
<protein>
    <submittedName>
        <fullName evidence="12">Uncharacterized protein</fullName>
    </submittedName>
</protein>
<dbReference type="InterPro" id="IPR002182">
    <property type="entry name" value="NB-ARC"/>
</dbReference>
<dbReference type="OrthoDB" id="777063at2759"/>
<evidence type="ECO:0000313" key="13">
    <source>
        <dbReference type="Proteomes" id="UP000823388"/>
    </source>
</evidence>
<sequence length="1307" mass="147017">MAAAAALAFTGKSVATATISFWLNKAFTCLTEYCKVEGLEDVKNRVLKSMNKVKAVLKVVDTENIREKSTDLDAWLWDFRDAVEEAEDAIDELEYYERSEKANDHKVSDWGSSFSKMKHKVVRSVKNISILDKTAKQFTRRSTLKRLRKAMESLDKVATDILPILNVSEHLMGIPSGSQMQVDWMNVNDRVTGSTLSEPYFVGRETEKERILQWLAKTSDEDSEIVMSSNHIPILSIVGHGGMGKTTLAQHICQQDDVMSFRVIWVCVSTRFDVTLITRKIFESLTGARPSADDFDAVQRNIKQQLMYGKFLLILDDVWEDKKKDEWEKVFAPLRKGITGSKILITTRMRSVADMAANAMGVEREYLQLEGLQQAENVKLFNHHVFSGLNPQNYEELIPIGDQIAEQLDGCPLVTKVVSGHLQCIMSPGYWDRFLQGGLERFKGTEDGIMEALRLSYSHLPTELQICFRYCSLFPQDYEFKKKDLVLMWMGSGLISLAGKARKQFRRPEDFGELILSQLTSKSFFEMKFKVLKYSQIKEEYYVMHDLVHELASYVSSGECAAIVDSTMLEDVEGTIRHLRIASIDKLSTEDVKKITHFKNLRTIIIDGPGPINKDMLHTVENVIENSKSLRLLRSNLENAYLLPKLADLKHLRYIHLHRISSMGICGLAKLYHLLLIDCLNDWGEQPRQARYIGNIDQLRYVKFGPFRSAEFPIGRLTSLQELHSYRVQGSKVNSITAVKNLTNLLELEVLGLENVESAEEADNAELNKKKYLNSLTLWWSARANVESSKDNLILDHLEPHASIRNLKISGNCGERLPVWIENVHVINLISLELARCLYWEHLPSFGGLKYLKKLWLERLPNLQQIGQLSNTSCIDSYLPPNLGTLIVRYCKLLTQLPILPPSLVHLEIFKVGLTELPMIGRLHSVSTETKQSKLLFISIEECEYLTSLVESLLSQTQYIGGIHVLRIIDCKNLESVPLSFREMSELRELDIGNCPRLRIVSSDVGNKILPPSLKKLVVKQCGDLELVLIESLHGLANLSELVLENCPGLESLPSADVWKNLKSLKFMEIIGCDNLTSFGGLGSLGSLISLKISGCSKLTELSLSMTAQAPAVATAEGGGGGGGDDDDSIQEDNVVVPAASSLHVDYLEVDIPSVLNIDPLKSLCHTKGLTIGGGRQMQSLPEQWLFQNHRKLQSLRVQGASSLESLPVGMRDLTALNSLLLSGAEKLRSLVDLPSTLRSLDIMGCCPELETNIREKNSAEWKKITHIPKVHIAAVKIVQSRPHVFHGGYYFMYGKECSEETFYGRQ</sequence>
<dbReference type="Pfam" id="PF25019">
    <property type="entry name" value="LRR_R13L1-DRL21"/>
    <property type="match status" value="1"/>
</dbReference>
<dbReference type="InterPro" id="IPR056789">
    <property type="entry name" value="LRR_R13L1-DRL21"/>
</dbReference>
<dbReference type="InterPro" id="IPR041118">
    <property type="entry name" value="Rx_N"/>
</dbReference>